<dbReference type="RefSeq" id="WP_165002562.1">
    <property type="nucleotide sequence ID" value="NZ_CP064955.1"/>
</dbReference>
<sequence length="124" mass="13648">MAQSTYAENYLLAVAGEGFAAGFYEGLGYELIDNRVRTKCGEIDVIVRDPDGTIVFVEVKSRRGRGFGAAEAVTAKKLRTMRRCAAEWLAEKPYSAVRFDVAEVLVAGEQMQIRVFEDVDDGAC</sequence>
<keyword evidence="4" id="KW-1185">Reference proteome</keyword>
<dbReference type="PANTHER" id="PTHR34039:SF1">
    <property type="entry name" value="UPF0102 PROTEIN YRAN"/>
    <property type="match status" value="1"/>
</dbReference>
<protein>
    <recommendedName>
        <fullName evidence="2">UPF0102 protein G7Y29_06865</fullName>
    </recommendedName>
</protein>
<dbReference type="GO" id="GO:0003676">
    <property type="term" value="F:nucleic acid binding"/>
    <property type="evidence" value="ECO:0007669"/>
    <property type="project" value="InterPro"/>
</dbReference>
<dbReference type="EMBL" id="CP064955">
    <property type="protein sequence ID" value="QPK82604.1"/>
    <property type="molecule type" value="Genomic_DNA"/>
</dbReference>
<dbReference type="SUPFAM" id="SSF52980">
    <property type="entry name" value="Restriction endonuclease-like"/>
    <property type="match status" value="1"/>
</dbReference>
<dbReference type="PANTHER" id="PTHR34039">
    <property type="entry name" value="UPF0102 PROTEIN YRAN"/>
    <property type="match status" value="1"/>
</dbReference>
<gene>
    <name evidence="3" type="ORF">G7Y29_06865</name>
</gene>
<dbReference type="InterPro" id="IPR003509">
    <property type="entry name" value="UPF0102_YraN-like"/>
</dbReference>
<dbReference type="KEGG" id="cqn:G7Y29_06865"/>
<dbReference type="Proteomes" id="UP000594586">
    <property type="component" value="Chromosome"/>
</dbReference>
<dbReference type="Gene3D" id="3.40.1350.10">
    <property type="match status" value="1"/>
</dbReference>
<dbReference type="AlphaFoldDB" id="A0A7T0KLE7"/>
<organism evidence="3 4">
    <name type="scientific">Corynebacterium qintianiae</name>
    <dbReference type="NCBI Taxonomy" id="2709392"/>
    <lineage>
        <taxon>Bacteria</taxon>
        <taxon>Bacillati</taxon>
        <taxon>Actinomycetota</taxon>
        <taxon>Actinomycetes</taxon>
        <taxon>Mycobacteriales</taxon>
        <taxon>Corynebacteriaceae</taxon>
        <taxon>Corynebacterium</taxon>
    </lineage>
</organism>
<dbReference type="HAMAP" id="MF_00048">
    <property type="entry name" value="UPF0102"/>
    <property type="match status" value="1"/>
</dbReference>
<comment type="similarity">
    <text evidence="1 2">Belongs to the UPF0102 family.</text>
</comment>
<dbReference type="InterPro" id="IPR011856">
    <property type="entry name" value="tRNA_endonuc-like_dom_sf"/>
</dbReference>
<evidence type="ECO:0000313" key="3">
    <source>
        <dbReference type="EMBL" id="QPK82604.1"/>
    </source>
</evidence>
<reference evidence="3 4" key="1">
    <citation type="submission" date="2020-11" db="EMBL/GenBank/DDBJ databases">
        <title>Corynebacterium sp. MC1420.</title>
        <authorList>
            <person name="Zhou J."/>
        </authorList>
    </citation>
    <scope>NUCLEOTIDE SEQUENCE [LARGE SCALE GENOMIC DNA]</scope>
    <source>
        <strain evidence="3 4">MC1420</strain>
    </source>
</reference>
<evidence type="ECO:0000313" key="4">
    <source>
        <dbReference type="Proteomes" id="UP000594586"/>
    </source>
</evidence>
<name>A0A7T0KLE7_9CORY</name>
<dbReference type="InterPro" id="IPR011335">
    <property type="entry name" value="Restrct_endonuc-II-like"/>
</dbReference>
<dbReference type="Pfam" id="PF02021">
    <property type="entry name" value="UPF0102"/>
    <property type="match status" value="1"/>
</dbReference>
<accession>A0A7T0KLE7</accession>
<evidence type="ECO:0000256" key="1">
    <source>
        <dbReference type="ARBA" id="ARBA00006738"/>
    </source>
</evidence>
<evidence type="ECO:0000256" key="2">
    <source>
        <dbReference type="HAMAP-Rule" id="MF_00048"/>
    </source>
</evidence>
<proteinExistence type="inferred from homology"/>